<feature type="signal peptide" evidence="1">
    <location>
        <begin position="1"/>
        <end position="24"/>
    </location>
</feature>
<gene>
    <name evidence="2" type="ORF">CVT24_007063</name>
</gene>
<proteinExistence type="predicted"/>
<evidence type="ECO:0000313" key="2">
    <source>
        <dbReference type="EMBL" id="PPQ66514.1"/>
    </source>
</evidence>
<name>A0A409VJR7_9AGAR</name>
<dbReference type="EMBL" id="NHTK01006041">
    <property type="protein sequence ID" value="PPQ66514.1"/>
    <property type="molecule type" value="Genomic_DNA"/>
</dbReference>
<accession>A0A409VJR7</accession>
<dbReference type="AlphaFoldDB" id="A0A409VJR7"/>
<keyword evidence="3" id="KW-1185">Reference proteome</keyword>
<keyword evidence="1" id="KW-0732">Signal</keyword>
<dbReference type="OrthoDB" id="2927019at2759"/>
<evidence type="ECO:0000256" key="1">
    <source>
        <dbReference type="SAM" id="SignalP"/>
    </source>
</evidence>
<sequence>MLVREAFTSILFFLFAFHISGTYARPSFSLNSKRSHSASSLAARSELEYSTNAKRMAAGLQPRAPTRVFDPRHFNHNNGPKPSAVPYSGTIRVDKRSGGSLGYLGSNLVSGRFTVTSNSNQKLGVSFNYLNTNTELQLKITSDSSSYPYVGAKGGILLSNAFSFDNSKADLVRTNQVGNSGSVSGFAGNSSGSGITQSFIWKFNPTTKEITASWTHLWGDTDVYIFYRANDPGKGLYLSADSDLGNNYTRVKFFLE</sequence>
<evidence type="ECO:0000313" key="3">
    <source>
        <dbReference type="Proteomes" id="UP000284842"/>
    </source>
</evidence>
<reference evidence="2 3" key="1">
    <citation type="journal article" date="2018" name="Evol. Lett.">
        <title>Horizontal gene cluster transfer increased hallucinogenic mushroom diversity.</title>
        <authorList>
            <person name="Reynolds H.T."/>
            <person name="Vijayakumar V."/>
            <person name="Gluck-Thaler E."/>
            <person name="Korotkin H.B."/>
            <person name="Matheny P.B."/>
            <person name="Slot J.C."/>
        </authorList>
    </citation>
    <scope>NUCLEOTIDE SEQUENCE [LARGE SCALE GENOMIC DNA]</scope>
    <source>
        <strain evidence="2 3">2629</strain>
    </source>
</reference>
<dbReference type="InParanoid" id="A0A409VJR7"/>
<feature type="chain" id="PRO_5019188738" evidence="1">
    <location>
        <begin position="25"/>
        <end position="256"/>
    </location>
</feature>
<dbReference type="Proteomes" id="UP000284842">
    <property type="component" value="Unassembled WGS sequence"/>
</dbReference>
<protein>
    <submittedName>
        <fullName evidence="2">Uncharacterized protein</fullName>
    </submittedName>
</protein>
<comment type="caution">
    <text evidence="2">The sequence shown here is derived from an EMBL/GenBank/DDBJ whole genome shotgun (WGS) entry which is preliminary data.</text>
</comment>
<organism evidence="2 3">
    <name type="scientific">Panaeolus cyanescens</name>
    <dbReference type="NCBI Taxonomy" id="181874"/>
    <lineage>
        <taxon>Eukaryota</taxon>
        <taxon>Fungi</taxon>
        <taxon>Dikarya</taxon>
        <taxon>Basidiomycota</taxon>
        <taxon>Agaricomycotina</taxon>
        <taxon>Agaricomycetes</taxon>
        <taxon>Agaricomycetidae</taxon>
        <taxon>Agaricales</taxon>
        <taxon>Agaricineae</taxon>
        <taxon>Galeropsidaceae</taxon>
        <taxon>Panaeolus</taxon>
    </lineage>
</organism>